<dbReference type="OrthoDB" id="10043382at2759"/>
<dbReference type="AlphaFoldDB" id="A0A6S7IDP0"/>
<feature type="non-terminal residue" evidence="1">
    <location>
        <position position="1"/>
    </location>
</feature>
<proteinExistence type="predicted"/>
<dbReference type="Gene3D" id="1.20.90.10">
    <property type="entry name" value="Phospholipase A2 domain"/>
    <property type="match status" value="1"/>
</dbReference>
<dbReference type="Proteomes" id="UP001152795">
    <property type="component" value="Unassembled WGS sequence"/>
</dbReference>
<dbReference type="GO" id="GO:0006644">
    <property type="term" value="P:phospholipid metabolic process"/>
    <property type="evidence" value="ECO:0007669"/>
    <property type="project" value="InterPro"/>
</dbReference>
<name>A0A6S7IDP0_PARCT</name>
<keyword evidence="2" id="KW-1185">Reference proteome</keyword>
<dbReference type="GO" id="GO:0050482">
    <property type="term" value="P:arachidonate secretion"/>
    <property type="evidence" value="ECO:0007669"/>
    <property type="project" value="InterPro"/>
</dbReference>
<evidence type="ECO:0000313" key="2">
    <source>
        <dbReference type="Proteomes" id="UP001152795"/>
    </source>
</evidence>
<accession>A0A6S7IDP0</accession>
<gene>
    <name evidence="1" type="ORF">PACLA_8A003061</name>
</gene>
<dbReference type="InterPro" id="IPR036444">
    <property type="entry name" value="PLipase_A2_dom_sf"/>
</dbReference>
<protein>
    <submittedName>
        <fullName evidence="1">Conodipine-M alpha chain</fullName>
    </submittedName>
</protein>
<sequence length="75" mass="8807">GEHYKWSKQACDNAFLRDMKTVCRRNHPSKKSCLFTSKLYHKAVLLLGHFFYRKPSLKFCYESCVEKYGDPTIGV</sequence>
<comment type="caution">
    <text evidence="1">The sequence shown here is derived from an EMBL/GenBank/DDBJ whole genome shotgun (WGS) entry which is preliminary data.</text>
</comment>
<evidence type="ECO:0000313" key="1">
    <source>
        <dbReference type="EMBL" id="CAB4016974.1"/>
    </source>
</evidence>
<dbReference type="EMBL" id="CACRXK020009343">
    <property type="protein sequence ID" value="CAB4016974.1"/>
    <property type="molecule type" value="Genomic_DNA"/>
</dbReference>
<dbReference type="GO" id="GO:0004623">
    <property type="term" value="F:phospholipase A2 activity"/>
    <property type="evidence" value="ECO:0007669"/>
    <property type="project" value="InterPro"/>
</dbReference>
<reference evidence="1" key="1">
    <citation type="submission" date="2020-04" db="EMBL/GenBank/DDBJ databases">
        <authorList>
            <person name="Alioto T."/>
            <person name="Alioto T."/>
            <person name="Gomez Garrido J."/>
        </authorList>
    </citation>
    <scope>NUCLEOTIDE SEQUENCE</scope>
    <source>
        <strain evidence="1">A484AB</strain>
    </source>
</reference>
<organism evidence="1 2">
    <name type="scientific">Paramuricea clavata</name>
    <name type="common">Red gorgonian</name>
    <name type="synonym">Violescent sea-whip</name>
    <dbReference type="NCBI Taxonomy" id="317549"/>
    <lineage>
        <taxon>Eukaryota</taxon>
        <taxon>Metazoa</taxon>
        <taxon>Cnidaria</taxon>
        <taxon>Anthozoa</taxon>
        <taxon>Octocorallia</taxon>
        <taxon>Malacalcyonacea</taxon>
        <taxon>Plexauridae</taxon>
        <taxon>Paramuricea</taxon>
    </lineage>
</organism>
<dbReference type="SUPFAM" id="SSF48619">
    <property type="entry name" value="Phospholipase A2, PLA2"/>
    <property type="match status" value="1"/>
</dbReference>